<dbReference type="Proteomes" id="UP000292958">
    <property type="component" value="Unassembled WGS sequence"/>
</dbReference>
<dbReference type="Pfam" id="PF07494">
    <property type="entry name" value="Reg_prop"/>
    <property type="match status" value="1"/>
</dbReference>
<proteinExistence type="predicted"/>
<dbReference type="AlphaFoldDB" id="A0A4Q7YDY4"/>
<organism evidence="1 2">
    <name type="scientific">Edaphobacter modestus</name>
    <dbReference type="NCBI Taxonomy" id="388466"/>
    <lineage>
        <taxon>Bacteria</taxon>
        <taxon>Pseudomonadati</taxon>
        <taxon>Acidobacteriota</taxon>
        <taxon>Terriglobia</taxon>
        <taxon>Terriglobales</taxon>
        <taxon>Acidobacteriaceae</taxon>
        <taxon>Edaphobacter</taxon>
    </lineage>
</organism>
<dbReference type="EMBL" id="SHKW01000002">
    <property type="protein sequence ID" value="RZU35527.1"/>
    <property type="molecule type" value="Genomic_DNA"/>
</dbReference>
<accession>A0A4Q7YDY4</accession>
<protein>
    <submittedName>
        <fullName evidence="1">Two component regulator with propeller domain</fullName>
    </submittedName>
</protein>
<dbReference type="Gene3D" id="2.130.10.10">
    <property type="entry name" value="YVTN repeat-like/Quinoprotein amine dehydrogenase"/>
    <property type="match status" value="1"/>
</dbReference>
<dbReference type="SUPFAM" id="SSF63829">
    <property type="entry name" value="Calcium-dependent phosphotriesterase"/>
    <property type="match status" value="1"/>
</dbReference>
<gene>
    <name evidence="1" type="ORF">BDD14_5589</name>
</gene>
<sequence length="114" mass="12773">MKARTLTAIYKDTAGYLWLGDGGAGLVRFDQRTGRFKHYRHKPDDPSGLISDNVYTIFADRNGHMWVGQEGGLSRFDPAKDGFTNYRPVPDHPASLGNTVWVIDQDRSGTFGRL</sequence>
<evidence type="ECO:0000313" key="1">
    <source>
        <dbReference type="EMBL" id="RZU35527.1"/>
    </source>
</evidence>
<dbReference type="InterPro" id="IPR015943">
    <property type="entry name" value="WD40/YVTN_repeat-like_dom_sf"/>
</dbReference>
<dbReference type="InterPro" id="IPR011110">
    <property type="entry name" value="Reg_prop"/>
</dbReference>
<keyword evidence="2" id="KW-1185">Reference proteome</keyword>
<comment type="caution">
    <text evidence="1">The sequence shown here is derived from an EMBL/GenBank/DDBJ whole genome shotgun (WGS) entry which is preliminary data.</text>
</comment>
<name>A0A4Q7YDY4_9BACT</name>
<dbReference type="RefSeq" id="WP_165420309.1">
    <property type="nucleotide sequence ID" value="NZ_SHKW01000002.1"/>
</dbReference>
<reference evidence="1 2" key="1">
    <citation type="submission" date="2019-02" db="EMBL/GenBank/DDBJ databases">
        <title>Genomic Encyclopedia of Archaeal and Bacterial Type Strains, Phase II (KMG-II): from individual species to whole genera.</title>
        <authorList>
            <person name="Goeker M."/>
        </authorList>
    </citation>
    <scope>NUCLEOTIDE SEQUENCE [LARGE SCALE GENOMIC DNA]</scope>
    <source>
        <strain evidence="1 2">DSM 18101</strain>
    </source>
</reference>
<evidence type="ECO:0000313" key="2">
    <source>
        <dbReference type="Proteomes" id="UP000292958"/>
    </source>
</evidence>